<dbReference type="EMBL" id="JAGPNK010000004">
    <property type="protein sequence ID" value="KAH7322935.1"/>
    <property type="molecule type" value="Genomic_DNA"/>
</dbReference>
<sequence length="202" mass="22156">MFGPMEAPWTGRASNALRWIVTILLLCPASFGSCVQACRLHCARLRRATPRPPGGRMPGANSPSRATGTTRWWGRVLIRSAPSIPCPASVACSFTLHTSRVPLFLRGRVLLRAILLPRLQYNGSLALLSDCQARSLPRDTASVTSKRRWQTVCCAITNSAIPSTLYVLQVACWAVTHHLSPDASRLPIPWGIVRCWNGDPEC</sequence>
<keyword evidence="3" id="KW-1185">Reference proteome</keyword>
<gene>
    <name evidence="2" type="ORF">B0I35DRAFT_190508</name>
</gene>
<proteinExistence type="predicted"/>
<evidence type="ECO:0000313" key="2">
    <source>
        <dbReference type="EMBL" id="KAH7322935.1"/>
    </source>
</evidence>
<comment type="caution">
    <text evidence="2">The sequence shown here is derived from an EMBL/GenBank/DDBJ whole genome shotgun (WGS) entry which is preliminary data.</text>
</comment>
<organism evidence="2 3">
    <name type="scientific">Stachybotrys elegans</name>
    <dbReference type="NCBI Taxonomy" id="80388"/>
    <lineage>
        <taxon>Eukaryota</taxon>
        <taxon>Fungi</taxon>
        <taxon>Dikarya</taxon>
        <taxon>Ascomycota</taxon>
        <taxon>Pezizomycotina</taxon>
        <taxon>Sordariomycetes</taxon>
        <taxon>Hypocreomycetidae</taxon>
        <taxon>Hypocreales</taxon>
        <taxon>Stachybotryaceae</taxon>
        <taxon>Stachybotrys</taxon>
    </lineage>
</organism>
<protein>
    <recommendedName>
        <fullName evidence="4">Secreted protein</fullName>
    </recommendedName>
</protein>
<evidence type="ECO:0008006" key="4">
    <source>
        <dbReference type="Google" id="ProtNLM"/>
    </source>
</evidence>
<evidence type="ECO:0000256" key="1">
    <source>
        <dbReference type="SAM" id="SignalP"/>
    </source>
</evidence>
<feature type="signal peptide" evidence="1">
    <location>
        <begin position="1"/>
        <end position="32"/>
    </location>
</feature>
<reference evidence="2" key="1">
    <citation type="journal article" date="2021" name="Nat. Commun.">
        <title>Genetic determinants of endophytism in the Arabidopsis root mycobiome.</title>
        <authorList>
            <person name="Mesny F."/>
            <person name="Miyauchi S."/>
            <person name="Thiergart T."/>
            <person name="Pickel B."/>
            <person name="Atanasova L."/>
            <person name="Karlsson M."/>
            <person name="Huettel B."/>
            <person name="Barry K.W."/>
            <person name="Haridas S."/>
            <person name="Chen C."/>
            <person name="Bauer D."/>
            <person name="Andreopoulos W."/>
            <person name="Pangilinan J."/>
            <person name="LaButti K."/>
            <person name="Riley R."/>
            <person name="Lipzen A."/>
            <person name="Clum A."/>
            <person name="Drula E."/>
            <person name="Henrissat B."/>
            <person name="Kohler A."/>
            <person name="Grigoriev I.V."/>
            <person name="Martin F.M."/>
            <person name="Hacquard S."/>
        </authorList>
    </citation>
    <scope>NUCLEOTIDE SEQUENCE</scope>
    <source>
        <strain evidence="2">MPI-CAGE-CH-0235</strain>
    </source>
</reference>
<feature type="chain" id="PRO_5035477641" description="Secreted protein" evidence="1">
    <location>
        <begin position="33"/>
        <end position="202"/>
    </location>
</feature>
<dbReference type="Proteomes" id="UP000813444">
    <property type="component" value="Unassembled WGS sequence"/>
</dbReference>
<name>A0A8K0SWI7_9HYPO</name>
<keyword evidence="1" id="KW-0732">Signal</keyword>
<dbReference type="AlphaFoldDB" id="A0A8K0SWI7"/>
<evidence type="ECO:0000313" key="3">
    <source>
        <dbReference type="Proteomes" id="UP000813444"/>
    </source>
</evidence>
<accession>A0A8K0SWI7</accession>